<dbReference type="OrthoDB" id="6341359at2759"/>
<organism evidence="2 3">
    <name type="scientific">Daphnia galeata</name>
    <dbReference type="NCBI Taxonomy" id="27404"/>
    <lineage>
        <taxon>Eukaryota</taxon>
        <taxon>Metazoa</taxon>
        <taxon>Ecdysozoa</taxon>
        <taxon>Arthropoda</taxon>
        <taxon>Crustacea</taxon>
        <taxon>Branchiopoda</taxon>
        <taxon>Diplostraca</taxon>
        <taxon>Cladocera</taxon>
        <taxon>Anomopoda</taxon>
        <taxon>Daphniidae</taxon>
        <taxon>Daphnia</taxon>
    </lineage>
</organism>
<keyword evidence="1" id="KW-0472">Membrane</keyword>
<dbReference type="Proteomes" id="UP000789390">
    <property type="component" value="Unassembled WGS sequence"/>
</dbReference>
<evidence type="ECO:0000256" key="1">
    <source>
        <dbReference type="SAM" id="Phobius"/>
    </source>
</evidence>
<keyword evidence="1" id="KW-1133">Transmembrane helix</keyword>
<evidence type="ECO:0000313" key="2">
    <source>
        <dbReference type="EMBL" id="CAH0102252.1"/>
    </source>
</evidence>
<reference evidence="2" key="1">
    <citation type="submission" date="2021-11" db="EMBL/GenBank/DDBJ databases">
        <authorList>
            <person name="Schell T."/>
        </authorList>
    </citation>
    <scope>NUCLEOTIDE SEQUENCE</scope>
    <source>
        <strain evidence="2">M5</strain>
    </source>
</reference>
<accession>A0A8J2RNP8</accession>
<sequence>MEAMDSVGCDWLLNDLGPPPDAILQIPPPPFPHFIDRNYLHEMAVAGIGDFNKENDTTPCHWCHWARRLELVGSISVASGTEMALEDTWFFIILASCLMLTLGALLSGLIYWRINGKTLKGSWDFGNFFAENNSILIGNNDTGISPIGGGRHHNGSVLMPAITVSSHPTEDLKLDCQAICSSDDLGEHFLRNCHRMPAAQRQVTTPSSFPPLTRALWAGVKTCAEGNHYTITHAQPFDQKQKRSSLSPTILHDLEQPDEDSTGYTTLHLCATTSALAVPNSENQMYYSCTDVIVIPQPYTSSTVHPVTSLDDSTDLTCEGTQNPLYVNMSPLHSLSSPKISYPLINPIYPSTCQSQQTNSHFNSSLLEETIIRNNQTITNQMNSSSHFK</sequence>
<keyword evidence="1" id="KW-0812">Transmembrane</keyword>
<protein>
    <submittedName>
        <fullName evidence="2">Uncharacterized protein</fullName>
    </submittedName>
</protein>
<feature type="transmembrane region" description="Helical" evidence="1">
    <location>
        <begin position="89"/>
        <end position="112"/>
    </location>
</feature>
<dbReference type="EMBL" id="CAKKLH010000078">
    <property type="protein sequence ID" value="CAH0102252.1"/>
    <property type="molecule type" value="Genomic_DNA"/>
</dbReference>
<gene>
    <name evidence="2" type="ORF">DGAL_LOCUS4643</name>
</gene>
<comment type="caution">
    <text evidence="2">The sequence shown here is derived from an EMBL/GenBank/DDBJ whole genome shotgun (WGS) entry which is preliminary data.</text>
</comment>
<dbReference type="AlphaFoldDB" id="A0A8J2RNP8"/>
<name>A0A8J2RNP8_9CRUS</name>
<evidence type="ECO:0000313" key="3">
    <source>
        <dbReference type="Proteomes" id="UP000789390"/>
    </source>
</evidence>
<proteinExistence type="predicted"/>
<keyword evidence="3" id="KW-1185">Reference proteome</keyword>